<sequence>PFRAMNKWGANSILQRLTSDPRLNAIGDVVLQIKDHSVVKGHRPEDEQNEAYNAVPQRSKLPWPKGKHNAYPSKAQDVQAYPFPPPDTDGGDSAQREEQLYLLGLYKGIAEMMDIPLRTGSDWDRDGEILDNGFDDLFHVEIDGE</sequence>
<comment type="caution">
    <text evidence="2">The sequence shown here is derived from an EMBL/GenBank/DDBJ whole genome shotgun (WGS) entry which is preliminary data.</text>
</comment>
<proteinExistence type="predicted"/>
<accession>A0A0F9BBH0</accession>
<reference evidence="2" key="1">
    <citation type="journal article" date="2015" name="Nature">
        <title>Complex archaea that bridge the gap between prokaryotes and eukaryotes.</title>
        <authorList>
            <person name="Spang A."/>
            <person name="Saw J.H."/>
            <person name="Jorgensen S.L."/>
            <person name="Zaremba-Niedzwiedzka K."/>
            <person name="Martijn J."/>
            <person name="Lind A.E."/>
            <person name="van Eijk R."/>
            <person name="Schleper C."/>
            <person name="Guy L."/>
            <person name="Ettema T.J."/>
        </authorList>
    </citation>
    <scope>NUCLEOTIDE SEQUENCE</scope>
</reference>
<gene>
    <name evidence="2" type="ORF">LCGC14_2809890</name>
</gene>
<evidence type="ECO:0000256" key="1">
    <source>
        <dbReference type="SAM" id="MobiDB-lite"/>
    </source>
</evidence>
<evidence type="ECO:0000313" key="2">
    <source>
        <dbReference type="EMBL" id="KKK81796.1"/>
    </source>
</evidence>
<feature type="region of interest" description="Disordered" evidence="1">
    <location>
        <begin position="40"/>
        <end position="96"/>
    </location>
</feature>
<protein>
    <submittedName>
        <fullName evidence="2">Uncharacterized protein</fullName>
    </submittedName>
</protein>
<name>A0A0F9BBH0_9ZZZZ</name>
<feature type="non-terminal residue" evidence="2">
    <location>
        <position position="1"/>
    </location>
</feature>
<organism evidence="2">
    <name type="scientific">marine sediment metagenome</name>
    <dbReference type="NCBI Taxonomy" id="412755"/>
    <lineage>
        <taxon>unclassified sequences</taxon>
        <taxon>metagenomes</taxon>
        <taxon>ecological metagenomes</taxon>
    </lineage>
</organism>
<dbReference type="EMBL" id="LAZR01052965">
    <property type="protein sequence ID" value="KKK81796.1"/>
    <property type="molecule type" value="Genomic_DNA"/>
</dbReference>
<dbReference type="AlphaFoldDB" id="A0A0F9BBH0"/>